<sequence>MGHGASSARRKAPAAPAAPANPREKRPSKIAGRPEDEAADGPPLTHAEAARLARSRTSAMLERILDDRRECEILEAFLHSEYRVELLYFLRSCDKFESLVRKFVSIETAAAPATGARCGHPQVRVASAKEVQLARLQLDSGAVSALVFHPAKRAVMVALGDPQLFKRFLAYVESPAATSEFRRPPARRANLRPDFNVTWASDAGGAAREPGETLGGTGAAARGRGYLARCLTVRQPCRDGAAAARAADSEPRLHTRCCCAGTMGSRNEDRSFSTMGASGVAIAPHIRDALEQARLAAQESEAPREPLMEAPSFPKPASETARDAEDLRKALERANAVEGDLSSAAQGVVGGRPSRAW</sequence>
<dbReference type="Proteomes" id="UP001363151">
    <property type="component" value="Unassembled WGS sequence"/>
</dbReference>
<evidence type="ECO:0000256" key="1">
    <source>
        <dbReference type="SAM" id="MobiDB-lite"/>
    </source>
</evidence>
<gene>
    <name evidence="2" type="ORF">SO694_00193028</name>
</gene>
<feature type="compositionally biased region" description="Basic and acidic residues" evidence="1">
    <location>
        <begin position="22"/>
        <end position="36"/>
    </location>
</feature>
<dbReference type="EMBL" id="JBBJCI010000318">
    <property type="protein sequence ID" value="KAK7234615.1"/>
    <property type="molecule type" value="Genomic_DNA"/>
</dbReference>
<feature type="region of interest" description="Disordered" evidence="1">
    <location>
        <begin position="297"/>
        <end position="327"/>
    </location>
</feature>
<evidence type="ECO:0000313" key="2">
    <source>
        <dbReference type="EMBL" id="KAK7234615.1"/>
    </source>
</evidence>
<organism evidence="2 3">
    <name type="scientific">Aureococcus anophagefferens</name>
    <name type="common">Harmful bloom alga</name>
    <dbReference type="NCBI Taxonomy" id="44056"/>
    <lineage>
        <taxon>Eukaryota</taxon>
        <taxon>Sar</taxon>
        <taxon>Stramenopiles</taxon>
        <taxon>Ochrophyta</taxon>
        <taxon>Pelagophyceae</taxon>
        <taxon>Pelagomonadales</taxon>
        <taxon>Pelagomonadaceae</taxon>
        <taxon>Aureococcus</taxon>
    </lineage>
</organism>
<comment type="caution">
    <text evidence="2">The sequence shown here is derived from an EMBL/GenBank/DDBJ whole genome shotgun (WGS) entry which is preliminary data.</text>
</comment>
<dbReference type="InterPro" id="IPR036305">
    <property type="entry name" value="RGS_sf"/>
</dbReference>
<proteinExistence type="predicted"/>
<evidence type="ECO:0000313" key="3">
    <source>
        <dbReference type="Proteomes" id="UP001363151"/>
    </source>
</evidence>
<name>A0ABR1FP08_AURAN</name>
<keyword evidence="3" id="KW-1185">Reference proteome</keyword>
<reference evidence="2 3" key="1">
    <citation type="submission" date="2024-03" db="EMBL/GenBank/DDBJ databases">
        <title>Aureococcus anophagefferens CCMP1851 and Kratosvirus quantuckense: Draft genome of a second virus-susceptible host strain in the model system.</title>
        <authorList>
            <person name="Chase E."/>
            <person name="Truchon A.R."/>
            <person name="Schepens W."/>
            <person name="Wilhelm S.W."/>
        </authorList>
    </citation>
    <scope>NUCLEOTIDE SEQUENCE [LARGE SCALE GENOMIC DNA]</scope>
    <source>
        <strain evidence="2 3">CCMP1851</strain>
    </source>
</reference>
<evidence type="ECO:0008006" key="4">
    <source>
        <dbReference type="Google" id="ProtNLM"/>
    </source>
</evidence>
<feature type="region of interest" description="Disordered" evidence="1">
    <location>
        <begin position="338"/>
        <end position="357"/>
    </location>
</feature>
<dbReference type="SUPFAM" id="SSF48097">
    <property type="entry name" value="Regulator of G-protein signaling, RGS"/>
    <property type="match status" value="1"/>
</dbReference>
<feature type="region of interest" description="Disordered" evidence="1">
    <location>
        <begin position="1"/>
        <end position="44"/>
    </location>
</feature>
<accession>A0ABR1FP08</accession>
<protein>
    <recommendedName>
        <fullName evidence="4">RGS domain-containing protein</fullName>
    </recommendedName>
</protein>